<accession>A0A6P8L8G5</accession>
<dbReference type="AlphaFoldDB" id="A0A6P8L8G5"/>
<evidence type="ECO:0000313" key="1">
    <source>
        <dbReference type="Proteomes" id="UP000515180"/>
    </source>
</evidence>
<dbReference type="Proteomes" id="UP000515180">
    <property type="component" value="Unplaced"/>
</dbReference>
<keyword evidence="1" id="KW-1185">Reference proteome</keyword>
<name>A0A6P8L8G5_BOMIM</name>
<protein>
    <submittedName>
        <fullName evidence="2">Uncharacterized protein LOC117152478 isoform X3</fullName>
    </submittedName>
</protein>
<gene>
    <name evidence="2" type="primary">LOC117152478</name>
</gene>
<dbReference type="RefSeq" id="XP_033180335.1">
    <property type="nucleotide sequence ID" value="XM_033324444.1"/>
</dbReference>
<dbReference type="GeneID" id="117152478"/>
<reference evidence="2" key="1">
    <citation type="submission" date="2025-08" db="UniProtKB">
        <authorList>
            <consortium name="RefSeq"/>
        </authorList>
    </citation>
    <scope>IDENTIFICATION</scope>
</reference>
<sequence length="96" mass="11034">MARMFMHLNEDIFTENRNRMDRSTGKDARSCLARHHAFTGPVFGIIMQQTKRIFISFTISDRWSCTCCRNHVSLSSYAGKEPTFHSPGLAAVHRSR</sequence>
<evidence type="ECO:0000313" key="2">
    <source>
        <dbReference type="RefSeq" id="XP_033180335.1"/>
    </source>
</evidence>
<organism evidence="1 2">
    <name type="scientific">Bombus impatiens</name>
    <name type="common">Bumblebee</name>
    <dbReference type="NCBI Taxonomy" id="132113"/>
    <lineage>
        <taxon>Eukaryota</taxon>
        <taxon>Metazoa</taxon>
        <taxon>Ecdysozoa</taxon>
        <taxon>Arthropoda</taxon>
        <taxon>Hexapoda</taxon>
        <taxon>Insecta</taxon>
        <taxon>Pterygota</taxon>
        <taxon>Neoptera</taxon>
        <taxon>Endopterygota</taxon>
        <taxon>Hymenoptera</taxon>
        <taxon>Apocrita</taxon>
        <taxon>Aculeata</taxon>
        <taxon>Apoidea</taxon>
        <taxon>Anthophila</taxon>
        <taxon>Apidae</taxon>
        <taxon>Bombus</taxon>
        <taxon>Pyrobombus</taxon>
    </lineage>
</organism>
<proteinExistence type="predicted"/>